<sequence>MHVRMFHRLLLCICRCSSNLAFHFGDSCIFVEKYFTISISTIADCFNRISSTFTSSVISRYRTPCSQPRFSILRVHPSSSALPARCLDTVAT</sequence>
<feature type="signal peptide" evidence="1">
    <location>
        <begin position="1"/>
        <end position="21"/>
    </location>
</feature>
<keyword evidence="3" id="KW-1185">Reference proteome</keyword>
<keyword evidence="1" id="KW-0732">Signal</keyword>
<protein>
    <recommendedName>
        <fullName evidence="4">Secreted protein</fullName>
    </recommendedName>
</protein>
<proteinExistence type="predicted"/>
<evidence type="ECO:0008006" key="4">
    <source>
        <dbReference type="Google" id="ProtNLM"/>
    </source>
</evidence>
<evidence type="ECO:0000313" key="3">
    <source>
        <dbReference type="Proteomes" id="UP001430953"/>
    </source>
</evidence>
<dbReference type="EMBL" id="JADYXP020000002">
    <property type="protein sequence ID" value="KAL0130552.1"/>
    <property type="molecule type" value="Genomic_DNA"/>
</dbReference>
<dbReference type="AlphaFoldDB" id="A0AAW2GTC1"/>
<evidence type="ECO:0000313" key="2">
    <source>
        <dbReference type="EMBL" id="KAL0130552.1"/>
    </source>
</evidence>
<accession>A0AAW2GTC1</accession>
<dbReference type="Proteomes" id="UP001430953">
    <property type="component" value="Unassembled WGS sequence"/>
</dbReference>
<organism evidence="2 3">
    <name type="scientific">Cardiocondyla obscurior</name>
    <dbReference type="NCBI Taxonomy" id="286306"/>
    <lineage>
        <taxon>Eukaryota</taxon>
        <taxon>Metazoa</taxon>
        <taxon>Ecdysozoa</taxon>
        <taxon>Arthropoda</taxon>
        <taxon>Hexapoda</taxon>
        <taxon>Insecta</taxon>
        <taxon>Pterygota</taxon>
        <taxon>Neoptera</taxon>
        <taxon>Endopterygota</taxon>
        <taxon>Hymenoptera</taxon>
        <taxon>Apocrita</taxon>
        <taxon>Aculeata</taxon>
        <taxon>Formicoidea</taxon>
        <taxon>Formicidae</taxon>
        <taxon>Myrmicinae</taxon>
        <taxon>Cardiocondyla</taxon>
    </lineage>
</organism>
<gene>
    <name evidence="2" type="ORF">PUN28_002293</name>
</gene>
<comment type="caution">
    <text evidence="2">The sequence shown here is derived from an EMBL/GenBank/DDBJ whole genome shotgun (WGS) entry which is preliminary data.</text>
</comment>
<reference evidence="2 3" key="1">
    <citation type="submission" date="2023-03" db="EMBL/GenBank/DDBJ databases">
        <title>High recombination rates correlate with genetic variation in Cardiocondyla obscurior ants.</title>
        <authorList>
            <person name="Errbii M."/>
        </authorList>
    </citation>
    <scope>NUCLEOTIDE SEQUENCE [LARGE SCALE GENOMIC DNA]</scope>
    <source>
        <strain evidence="2">Alpha-2009</strain>
        <tissue evidence="2">Whole body</tissue>
    </source>
</reference>
<feature type="chain" id="PRO_5043609945" description="Secreted protein" evidence="1">
    <location>
        <begin position="22"/>
        <end position="92"/>
    </location>
</feature>
<name>A0AAW2GTC1_9HYME</name>
<evidence type="ECO:0000256" key="1">
    <source>
        <dbReference type="SAM" id="SignalP"/>
    </source>
</evidence>